<sequence>MFREVETMNQKKQMIPASDAPAIFELASQYASADLEHYSRTELEMAAAEAGIPAEYIPQAIAEIQAQNAKKLIKKQNIRQWMRKWLLISSIAIMGSIGWLIATYNAIANHKIQVEAAWAQVENQRQRRADLIPQLVKVTQAYTTHESTLITTLIEAQQAYLEADSLEQQQDAVEKIDQAIDQFQTYALTHSALKSSQLYINLQYEITGTENRLAVERMRYNQAVQSFQQQLQGFPNAVIAELSGFESKPFLQAD</sequence>
<evidence type="ECO:0000256" key="1">
    <source>
        <dbReference type="ARBA" id="ARBA00004167"/>
    </source>
</evidence>
<evidence type="ECO:0000313" key="7">
    <source>
        <dbReference type="EMBL" id="ABW30251.1"/>
    </source>
</evidence>
<dbReference type="Proteomes" id="UP000000268">
    <property type="component" value="Chromosome"/>
</dbReference>
<dbReference type="InterPro" id="IPR023353">
    <property type="entry name" value="LemA-like_dom_sf"/>
</dbReference>
<dbReference type="EMBL" id="CP000828">
    <property type="protein sequence ID" value="ABW30251.1"/>
    <property type="molecule type" value="Genomic_DNA"/>
</dbReference>
<dbReference type="STRING" id="329726.AM1_5291"/>
<evidence type="ECO:0000256" key="6">
    <source>
        <dbReference type="SAM" id="Phobius"/>
    </source>
</evidence>
<organism evidence="7 8">
    <name type="scientific">Acaryochloris marina (strain MBIC 11017)</name>
    <dbReference type="NCBI Taxonomy" id="329726"/>
    <lineage>
        <taxon>Bacteria</taxon>
        <taxon>Bacillati</taxon>
        <taxon>Cyanobacteriota</taxon>
        <taxon>Cyanophyceae</taxon>
        <taxon>Acaryochloridales</taxon>
        <taxon>Acaryochloridaceae</taxon>
        <taxon>Acaryochloris</taxon>
    </lineage>
</organism>
<feature type="transmembrane region" description="Helical" evidence="6">
    <location>
        <begin position="85"/>
        <end position="107"/>
    </location>
</feature>
<evidence type="ECO:0000313" key="8">
    <source>
        <dbReference type="Proteomes" id="UP000000268"/>
    </source>
</evidence>
<dbReference type="GO" id="GO:0016020">
    <property type="term" value="C:membrane"/>
    <property type="evidence" value="ECO:0007669"/>
    <property type="project" value="UniProtKB-SubCell"/>
</dbReference>
<name>B0CAQ0_ACAM1</name>
<keyword evidence="8" id="KW-1185">Reference proteome</keyword>
<reference evidence="7 8" key="1">
    <citation type="journal article" date="2008" name="Proc. Natl. Acad. Sci. U.S.A.">
        <title>Niche adaptation and genome expansion in the chlorophyll d-producing cyanobacterium Acaryochloris marina.</title>
        <authorList>
            <person name="Swingley W.D."/>
            <person name="Chen M."/>
            <person name="Cheung P.C."/>
            <person name="Conrad A.L."/>
            <person name="Dejesa L.C."/>
            <person name="Hao J."/>
            <person name="Honchak B.M."/>
            <person name="Karbach L.E."/>
            <person name="Kurdoglu A."/>
            <person name="Lahiri S."/>
            <person name="Mastrian S.D."/>
            <person name="Miyashita H."/>
            <person name="Page L."/>
            <person name="Ramakrishna P."/>
            <person name="Satoh S."/>
            <person name="Sattley W.M."/>
            <person name="Shimada Y."/>
            <person name="Taylor H.L."/>
            <person name="Tomo T."/>
            <person name="Tsuchiya T."/>
            <person name="Wang Z.T."/>
            <person name="Raymond J."/>
            <person name="Mimuro M."/>
            <person name="Blankenship R.E."/>
            <person name="Touchman J.W."/>
        </authorList>
    </citation>
    <scope>NUCLEOTIDE SEQUENCE [LARGE SCALE GENOMIC DNA]</scope>
    <source>
        <strain evidence="8">MBIC 11017</strain>
    </source>
</reference>
<keyword evidence="4 6" id="KW-1133">Transmembrane helix</keyword>
<dbReference type="eggNOG" id="COG1704">
    <property type="taxonomic scope" value="Bacteria"/>
</dbReference>
<dbReference type="Gene3D" id="1.20.1440.20">
    <property type="entry name" value="LemA-like domain"/>
    <property type="match status" value="1"/>
</dbReference>
<accession>B0CAQ0</accession>
<evidence type="ECO:0000256" key="2">
    <source>
        <dbReference type="ARBA" id="ARBA00008854"/>
    </source>
</evidence>
<dbReference type="PANTHER" id="PTHR34478:SF2">
    <property type="entry name" value="MEMBRANE PROTEIN"/>
    <property type="match status" value="1"/>
</dbReference>
<dbReference type="KEGG" id="amr:AM1_5291"/>
<protein>
    <submittedName>
        <fullName evidence="7">LemA family protein, putative</fullName>
    </submittedName>
</protein>
<dbReference type="SUPFAM" id="SSF140478">
    <property type="entry name" value="LemA-like"/>
    <property type="match status" value="1"/>
</dbReference>
<dbReference type="PANTHER" id="PTHR34478">
    <property type="entry name" value="PROTEIN LEMA"/>
    <property type="match status" value="1"/>
</dbReference>
<evidence type="ECO:0000256" key="5">
    <source>
        <dbReference type="ARBA" id="ARBA00023136"/>
    </source>
</evidence>
<keyword evidence="3 6" id="KW-0812">Transmembrane</keyword>
<keyword evidence="5 6" id="KW-0472">Membrane</keyword>
<dbReference type="InterPro" id="IPR007156">
    <property type="entry name" value="MamQ_LemA"/>
</dbReference>
<gene>
    <name evidence="7" type="ordered locus">AM1_5291</name>
</gene>
<dbReference type="Pfam" id="PF04011">
    <property type="entry name" value="LemA"/>
    <property type="match status" value="1"/>
</dbReference>
<evidence type="ECO:0000256" key="3">
    <source>
        <dbReference type="ARBA" id="ARBA00022692"/>
    </source>
</evidence>
<proteinExistence type="inferred from homology"/>
<comment type="subcellular location">
    <subcellularLocation>
        <location evidence="1">Membrane</location>
        <topology evidence="1">Single-pass membrane protein</topology>
    </subcellularLocation>
</comment>
<dbReference type="AlphaFoldDB" id="B0CAQ0"/>
<dbReference type="HOGENOM" id="CLU_056714_0_1_3"/>
<evidence type="ECO:0000256" key="4">
    <source>
        <dbReference type="ARBA" id="ARBA00022989"/>
    </source>
</evidence>
<comment type="similarity">
    <text evidence="2">Belongs to the LemA family.</text>
</comment>